<dbReference type="EMBL" id="PUIB01000021">
    <property type="protein sequence ID" value="PQO30111.1"/>
    <property type="molecule type" value="Genomic_DNA"/>
</dbReference>
<dbReference type="Proteomes" id="UP000239388">
    <property type="component" value="Unassembled WGS sequence"/>
</dbReference>
<gene>
    <name evidence="3" type="ORF">C5Y98_21410</name>
</gene>
<dbReference type="InterPro" id="IPR050639">
    <property type="entry name" value="SSR_resolvase"/>
</dbReference>
<dbReference type="GO" id="GO:0003677">
    <property type="term" value="F:DNA binding"/>
    <property type="evidence" value="ECO:0007669"/>
    <property type="project" value="InterPro"/>
</dbReference>
<comment type="caution">
    <text evidence="3">The sequence shown here is derived from an EMBL/GenBank/DDBJ whole genome shotgun (WGS) entry which is preliminary data.</text>
</comment>
<protein>
    <submittedName>
        <fullName evidence="3">Recombinase family protein</fullName>
    </submittedName>
</protein>
<dbReference type="InterPro" id="IPR011109">
    <property type="entry name" value="DNA_bind_recombinase_dom"/>
</dbReference>
<dbReference type="Pfam" id="PF00239">
    <property type="entry name" value="Resolvase"/>
    <property type="match status" value="1"/>
</dbReference>
<dbReference type="SUPFAM" id="SSF53041">
    <property type="entry name" value="Resolvase-like"/>
    <property type="match status" value="1"/>
</dbReference>
<organism evidence="3 4">
    <name type="scientific">Blastopirellula marina</name>
    <dbReference type="NCBI Taxonomy" id="124"/>
    <lineage>
        <taxon>Bacteria</taxon>
        <taxon>Pseudomonadati</taxon>
        <taxon>Planctomycetota</taxon>
        <taxon>Planctomycetia</taxon>
        <taxon>Pirellulales</taxon>
        <taxon>Pirellulaceae</taxon>
        <taxon>Blastopirellula</taxon>
    </lineage>
</organism>
<evidence type="ECO:0000259" key="2">
    <source>
        <dbReference type="PROSITE" id="PS51737"/>
    </source>
</evidence>
<dbReference type="RefSeq" id="WP_105357301.1">
    <property type="nucleotide sequence ID" value="NZ_PUIB01000021.1"/>
</dbReference>
<accession>A0A2S8FD66</accession>
<reference evidence="3 4" key="1">
    <citation type="submission" date="2018-02" db="EMBL/GenBank/DDBJ databases">
        <title>Comparative genomes isolates from brazilian mangrove.</title>
        <authorList>
            <person name="Araujo J.E."/>
            <person name="Taketani R.G."/>
            <person name="Silva M.C.P."/>
            <person name="Loureco M.V."/>
            <person name="Andreote F.D."/>
        </authorList>
    </citation>
    <scope>NUCLEOTIDE SEQUENCE [LARGE SCALE GENOMIC DNA]</scope>
    <source>
        <strain evidence="3 4">NAP PRIS-MGV</strain>
    </source>
</reference>
<dbReference type="Pfam" id="PF13408">
    <property type="entry name" value="Zn_ribbon_recom"/>
    <property type="match status" value="1"/>
</dbReference>
<dbReference type="AlphaFoldDB" id="A0A2S8FD66"/>
<dbReference type="PANTHER" id="PTHR30461:SF23">
    <property type="entry name" value="DNA RECOMBINASE-RELATED"/>
    <property type="match status" value="1"/>
</dbReference>
<dbReference type="PROSITE" id="PS51736">
    <property type="entry name" value="RECOMBINASES_3"/>
    <property type="match status" value="1"/>
</dbReference>
<dbReference type="PROSITE" id="PS51737">
    <property type="entry name" value="RECOMBINASE_DNA_BIND"/>
    <property type="match status" value="1"/>
</dbReference>
<name>A0A2S8FD66_9BACT</name>
<dbReference type="InterPro" id="IPR038109">
    <property type="entry name" value="DNA_bind_recomb_sf"/>
</dbReference>
<dbReference type="Pfam" id="PF07508">
    <property type="entry name" value="Recombinase"/>
    <property type="match status" value="1"/>
</dbReference>
<dbReference type="SMART" id="SM00857">
    <property type="entry name" value="Resolvase"/>
    <property type="match status" value="1"/>
</dbReference>
<dbReference type="PANTHER" id="PTHR30461">
    <property type="entry name" value="DNA-INVERTASE FROM LAMBDOID PROPHAGE"/>
    <property type="match status" value="1"/>
</dbReference>
<dbReference type="InterPro" id="IPR006119">
    <property type="entry name" value="Resolv_N"/>
</dbReference>
<dbReference type="InterPro" id="IPR036162">
    <property type="entry name" value="Resolvase-like_N_sf"/>
</dbReference>
<dbReference type="InterPro" id="IPR025827">
    <property type="entry name" value="Zn_ribbon_recom_dom"/>
</dbReference>
<feature type="domain" description="Resolvase/invertase-type recombinase catalytic" evidence="1">
    <location>
        <begin position="6"/>
        <end position="154"/>
    </location>
</feature>
<dbReference type="Gene3D" id="3.40.50.1390">
    <property type="entry name" value="Resolvase, N-terminal catalytic domain"/>
    <property type="match status" value="1"/>
</dbReference>
<evidence type="ECO:0000259" key="1">
    <source>
        <dbReference type="PROSITE" id="PS51736"/>
    </source>
</evidence>
<sequence>MDSKKRYVALARVSSREQEREGFSLDIQVDALLQYADRNNGEIIRLFRIAETASKFDERTAFKELMAFAKKNSHKLDGLLFYKVDRAARNLFDYVELERLESEFGVRFISVAQPTENTPAGRMQRRMLASMASFYTEQQSLDVKEGLERRVANGLFPTRPPYGYRNVRIDGRSIVELHPENAVKIRRIFELYGYHNHTLDMLVETLRNEGIEWLPSVPRFGRSKLYTILNDRSYIGDIKFRGQWYPGTHTPIIERRLWDRVQALLGHKVYKQHQMTYASDLIKCGHCGSPITGERKTKMTKSGEREYMYYRCSQYHKGDHPRIRLTEKELDAQMLVIFDSLRVEDDDFRELIREELRQATNWDQDSVIAKTRQLQDELESIRQQQKQLLNLRMFEEIDADTFASTNQEFRDRTVELHLEIEVCDRGRNEIIDIAVKAFELSQSLREKWLTADYDAKRRLLEIICLNWTLDDVSLVPTMRKPFDLLVKGLVSKDSRGDTI</sequence>
<feature type="domain" description="Recombinase" evidence="2">
    <location>
        <begin position="161"/>
        <end position="271"/>
    </location>
</feature>
<evidence type="ECO:0000313" key="4">
    <source>
        <dbReference type="Proteomes" id="UP000239388"/>
    </source>
</evidence>
<dbReference type="CDD" id="cd00338">
    <property type="entry name" value="Ser_Recombinase"/>
    <property type="match status" value="1"/>
</dbReference>
<evidence type="ECO:0000313" key="3">
    <source>
        <dbReference type="EMBL" id="PQO30111.1"/>
    </source>
</evidence>
<dbReference type="OrthoDB" id="209945at2"/>
<dbReference type="Gene3D" id="3.90.1750.20">
    <property type="entry name" value="Putative Large Serine Recombinase, Chain B, Domain 2"/>
    <property type="match status" value="1"/>
</dbReference>
<dbReference type="GO" id="GO:0000150">
    <property type="term" value="F:DNA strand exchange activity"/>
    <property type="evidence" value="ECO:0007669"/>
    <property type="project" value="InterPro"/>
</dbReference>
<proteinExistence type="predicted"/>